<dbReference type="InterPro" id="IPR011004">
    <property type="entry name" value="Trimer_LpxA-like_sf"/>
</dbReference>
<dbReference type="EMBL" id="BMIA01000010">
    <property type="protein sequence ID" value="GGH56139.1"/>
    <property type="molecule type" value="Genomic_DNA"/>
</dbReference>
<dbReference type="Pfam" id="PF14602">
    <property type="entry name" value="Hexapep_2"/>
    <property type="match status" value="1"/>
</dbReference>
<evidence type="ECO:0008006" key="3">
    <source>
        <dbReference type="Google" id="ProtNLM"/>
    </source>
</evidence>
<dbReference type="Proteomes" id="UP000600214">
    <property type="component" value="Unassembled WGS sequence"/>
</dbReference>
<dbReference type="SUPFAM" id="SSF51161">
    <property type="entry name" value="Trimeric LpxA-like enzymes"/>
    <property type="match status" value="1"/>
</dbReference>
<accession>A0ABQ1ZB94</accession>
<keyword evidence="2" id="KW-1185">Reference proteome</keyword>
<dbReference type="InterPro" id="IPR001451">
    <property type="entry name" value="Hexapep"/>
</dbReference>
<dbReference type="Gene3D" id="2.160.10.10">
    <property type="entry name" value="Hexapeptide repeat proteins"/>
    <property type="match status" value="1"/>
</dbReference>
<reference evidence="2" key="1">
    <citation type="journal article" date="2019" name="Int. J. Syst. Evol. Microbiol.">
        <title>The Global Catalogue of Microorganisms (GCM) 10K type strain sequencing project: providing services to taxonomists for standard genome sequencing and annotation.</title>
        <authorList>
            <consortium name="The Broad Institute Genomics Platform"/>
            <consortium name="The Broad Institute Genome Sequencing Center for Infectious Disease"/>
            <person name="Wu L."/>
            <person name="Ma J."/>
        </authorList>
    </citation>
    <scope>NUCLEOTIDE SEQUENCE [LARGE SCALE GENOMIC DNA]</scope>
    <source>
        <strain evidence="2">CGMCC 1.15288</strain>
    </source>
</reference>
<evidence type="ECO:0000313" key="2">
    <source>
        <dbReference type="Proteomes" id="UP000600214"/>
    </source>
</evidence>
<gene>
    <name evidence="1" type="ORF">GCM10007423_64410</name>
</gene>
<evidence type="ECO:0000313" key="1">
    <source>
        <dbReference type="EMBL" id="GGH56139.1"/>
    </source>
</evidence>
<protein>
    <recommendedName>
        <fullName evidence="3">Acyltransferase</fullName>
    </recommendedName>
</protein>
<dbReference type="PANTHER" id="PTHR23416">
    <property type="entry name" value="SIALIC ACID SYNTHASE-RELATED"/>
    <property type="match status" value="1"/>
</dbReference>
<dbReference type="Pfam" id="PF00132">
    <property type="entry name" value="Hexapep"/>
    <property type="match status" value="1"/>
</dbReference>
<proteinExistence type="predicted"/>
<sequence length="195" mass="21414">MIPIKTTYYRIFNFLKFKYHKADVQWNMRIRGQVDIKKGVNSTLQIGDGFWLMSGAMYNSIGRNIQSSLRVDSGASLVIGHNCGFSCVSIWAKKGITIGDNVKIGADTIILDSDMHSLDYELRRSPKTDGPNAKASEIVIGDDVFIGTRCIINKGVRIGNKSIIASGSVVTKDVPENEIWGGNPAKFLKTISNLG</sequence>
<comment type="caution">
    <text evidence="1">The sequence shown here is derived from an EMBL/GenBank/DDBJ whole genome shotgun (WGS) entry which is preliminary data.</text>
</comment>
<dbReference type="InterPro" id="IPR051159">
    <property type="entry name" value="Hexapeptide_acetyltransf"/>
</dbReference>
<dbReference type="CDD" id="cd04647">
    <property type="entry name" value="LbH_MAT_like"/>
    <property type="match status" value="1"/>
</dbReference>
<organism evidence="1 2">
    <name type="scientific">Dyadobacter endophyticus</name>
    <dbReference type="NCBI Taxonomy" id="1749036"/>
    <lineage>
        <taxon>Bacteria</taxon>
        <taxon>Pseudomonadati</taxon>
        <taxon>Bacteroidota</taxon>
        <taxon>Cytophagia</taxon>
        <taxon>Cytophagales</taxon>
        <taxon>Spirosomataceae</taxon>
        <taxon>Dyadobacter</taxon>
    </lineage>
</organism>
<name>A0ABQ1ZB94_9BACT</name>